<protein>
    <submittedName>
        <fullName evidence="2">Small basic protein</fullName>
    </submittedName>
</protein>
<dbReference type="NCBIfam" id="TIGR04137">
    <property type="entry name" value="Chlam_Ver_rRNA"/>
    <property type="match status" value="1"/>
</dbReference>
<keyword evidence="3" id="KW-1185">Reference proteome</keyword>
<dbReference type="AlphaFoldDB" id="A0A7V8VAT2"/>
<evidence type="ECO:0000313" key="2">
    <source>
        <dbReference type="EMBL" id="MBA2224624.1"/>
    </source>
</evidence>
<dbReference type="InterPro" id="IPR026405">
    <property type="entry name" value="Chlam/Ver/Plancto_rRNA"/>
</dbReference>
<reference evidence="2 3" key="1">
    <citation type="submission" date="2020-07" db="EMBL/GenBank/DDBJ databases">
        <title>Thermogemmata thermophila gen. nov., sp. nov., a novel moderate thermophilic planctomycete from a Kamchatka hot spring.</title>
        <authorList>
            <person name="Elcheninov A.G."/>
            <person name="Podosokorskaya O.A."/>
            <person name="Kovaleva O.L."/>
            <person name="Novikov A."/>
            <person name="Bonch-Osmolovskaya E.A."/>
            <person name="Toshchakov S.V."/>
            <person name="Kublanov I.V."/>
        </authorList>
    </citation>
    <scope>NUCLEOTIDE SEQUENCE [LARGE SCALE GENOMIC DNA]</scope>
    <source>
        <strain evidence="2 3">2918</strain>
    </source>
</reference>
<evidence type="ECO:0000313" key="3">
    <source>
        <dbReference type="Proteomes" id="UP000542342"/>
    </source>
</evidence>
<proteinExistence type="predicted"/>
<feature type="region of interest" description="Disordered" evidence="1">
    <location>
        <begin position="55"/>
        <end position="90"/>
    </location>
</feature>
<comment type="caution">
    <text evidence="2">The sequence shown here is derived from an EMBL/GenBank/DDBJ whole genome shotgun (WGS) entry which is preliminary data.</text>
</comment>
<dbReference type="EMBL" id="JACEFB010000001">
    <property type="protein sequence ID" value="MBA2224624.1"/>
    <property type="molecule type" value="Genomic_DNA"/>
</dbReference>
<dbReference type="Proteomes" id="UP000542342">
    <property type="component" value="Unassembled WGS sequence"/>
</dbReference>
<evidence type="ECO:0000256" key="1">
    <source>
        <dbReference type="SAM" id="MobiDB-lite"/>
    </source>
</evidence>
<sequence>MSIDKSLKRRGGKAQVRCVLTRAERVLKMMADGTWTEGRSPYGLPKTRVQKVVLKKRSKKEEASATSTAAAPAGATAASSAKSATSATKK</sequence>
<accession>A0A7V8VAT2</accession>
<gene>
    <name evidence="2" type="ORF">H0921_00435</name>
</gene>
<feature type="compositionally biased region" description="Low complexity" evidence="1">
    <location>
        <begin position="64"/>
        <end position="90"/>
    </location>
</feature>
<name>A0A7V8VAT2_9BACT</name>
<organism evidence="2 3">
    <name type="scientific">Thermogemmata fonticola</name>
    <dbReference type="NCBI Taxonomy" id="2755323"/>
    <lineage>
        <taxon>Bacteria</taxon>
        <taxon>Pseudomonadati</taxon>
        <taxon>Planctomycetota</taxon>
        <taxon>Planctomycetia</taxon>
        <taxon>Gemmatales</taxon>
        <taxon>Gemmataceae</taxon>
        <taxon>Thermogemmata</taxon>
    </lineage>
</organism>